<name>H6BXZ9_EXODN</name>
<protein>
    <submittedName>
        <fullName evidence="1">Uncharacterized protein</fullName>
    </submittedName>
</protein>
<sequence>MGRVCQNETTYYPEGIMAFETVSSASSGDDCLAFKYIACSSPGNLMAIYLYMDIDKRKYSTDSLSLFMEHRRGYNWYLRKLTGTARGRGHAIFCLRHPASLHPFFPVLTHSCGMSAGVVLCSLVHKTQQRQHG</sequence>
<dbReference type="AlphaFoldDB" id="H6BXZ9"/>
<keyword evidence="2" id="KW-1185">Reference proteome</keyword>
<gene>
    <name evidence="1" type="ORF">HMPREF1120_04697</name>
</gene>
<reference evidence="1" key="1">
    <citation type="submission" date="2011-07" db="EMBL/GenBank/DDBJ databases">
        <title>The Genome Sequence of Exophiala (Wangiella) dermatitidis NIH/UT8656.</title>
        <authorList>
            <consortium name="The Broad Institute Genome Sequencing Platform"/>
            <person name="Cuomo C."/>
            <person name="Wang Z."/>
            <person name="Hunicke-Smith S."/>
            <person name="Szanislo P.J."/>
            <person name="Earl A."/>
            <person name="Young S.K."/>
            <person name="Zeng Q."/>
            <person name="Gargeya S."/>
            <person name="Fitzgerald M."/>
            <person name="Haas B."/>
            <person name="Abouelleil A."/>
            <person name="Alvarado L."/>
            <person name="Arachchi H.M."/>
            <person name="Berlin A."/>
            <person name="Brown A."/>
            <person name="Chapman S.B."/>
            <person name="Chen Z."/>
            <person name="Dunbar C."/>
            <person name="Freedman E."/>
            <person name="Gearin G."/>
            <person name="Gellesch M."/>
            <person name="Goldberg J."/>
            <person name="Griggs A."/>
            <person name="Gujja S."/>
            <person name="Heiman D."/>
            <person name="Howarth C."/>
            <person name="Larson L."/>
            <person name="Lui A."/>
            <person name="MacDonald P.J.P."/>
            <person name="Montmayeur A."/>
            <person name="Murphy C."/>
            <person name="Neiman D."/>
            <person name="Pearson M."/>
            <person name="Priest M."/>
            <person name="Roberts A."/>
            <person name="Saif S."/>
            <person name="Shea T."/>
            <person name="Shenoy N."/>
            <person name="Sisk P."/>
            <person name="Stolte C."/>
            <person name="Sykes S."/>
            <person name="Wortman J."/>
            <person name="Nusbaum C."/>
            <person name="Birren B."/>
        </authorList>
    </citation>
    <scope>NUCLEOTIDE SEQUENCE</scope>
    <source>
        <strain evidence="1">NIH/UT8656</strain>
    </source>
</reference>
<organism evidence="1 2">
    <name type="scientific">Exophiala dermatitidis (strain ATCC 34100 / CBS 525.76 / NIH/UT8656)</name>
    <name type="common">Black yeast</name>
    <name type="synonym">Wangiella dermatitidis</name>
    <dbReference type="NCBI Taxonomy" id="858893"/>
    <lineage>
        <taxon>Eukaryota</taxon>
        <taxon>Fungi</taxon>
        <taxon>Dikarya</taxon>
        <taxon>Ascomycota</taxon>
        <taxon>Pezizomycotina</taxon>
        <taxon>Eurotiomycetes</taxon>
        <taxon>Chaetothyriomycetidae</taxon>
        <taxon>Chaetothyriales</taxon>
        <taxon>Herpotrichiellaceae</taxon>
        <taxon>Exophiala</taxon>
    </lineage>
</organism>
<dbReference type="EMBL" id="JH226133">
    <property type="protein sequence ID" value="EHY56621.1"/>
    <property type="molecule type" value="Genomic_DNA"/>
</dbReference>
<dbReference type="VEuPathDB" id="FungiDB:HMPREF1120_04697"/>
<dbReference type="HOGENOM" id="CLU_1906749_0_0_1"/>
<evidence type="ECO:0000313" key="1">
    <source>
        <dbReference type="EMBL" id="EHY56621.1"/>
    </source>
</evidence>
<dbReference type="Proteomes" id="UP000007304">
    <property type="component" value="Unassembled WGS sequence"/>
</dbReference>
<evidence type="ECO:0000313" key="2">
    <source>
        <dbReference type="Proteomes" id="UP000007304"/>
    </source>
</evidence>
<accession>H6BXZ9</accession>
<dbReference type="GeneID" id="20309336"/>
<dbReference type="InParanoid" id="H6BXZ9"/>
<proteinExistence type="predicted"/>
<dbReference type="RefSeq" id="XP_009157082.1">
    <property type="nucleotide sequence ID" value="XM_009158834.1"/>
</dbReference>